<dbReference type="SUPFAM" id="SSF47576">
    <property type="entry name" value="Calponin-homology domain, CH-domain"/>
    <property type="match status" value="1"/>
</dbReference>
<proteinExistence type="predicted"/>
<dbReference type="KEGG" id="clus:A9F13_10g01969"/>
<name>A0AA91PYN1_CLALS</name>
<protein>
    <submittedName>
        <fullName evidence="2">Alpha-actinin-like protein</fullName>
    </submittedName>
</protein>
<dbReference type="GO" id="GO:0007010">
    <property type="term" value="P:cytoskeleton organization"/>
    <property type="evidence" value="ECO:0007669"/>
    <property type="project" value="UniProtKB-ARBA"/>
</dbReference>
<evidence type="ECO:0000313" key="2">
    <source>
        <dbReference type="EMBL" id="OVF08048.1"/>
    </source>
</evidence>
<organism evidence="2 3">
    <name type="scientific">Clavispora lusitaniae</name>
    <name type="common">Candida lusitaniae</name>
    <dbReference type="NCBI Taxonomy" id="36911"/>
    <lineage>
        <taxon>Eukaryota</taxon>
        <taxon>Fungi</taxon>
        <taxon>Dikarya</taxon>
        <taxon>Ascomycota</taxon>
        <taxon>Saccharomycotina</taxon>
        <taxon>Pichiomycetes</taxon>
        <taxon>Metschnikowiaceae</taxon>
        <taxon>Clavispora</taxon>
    </lineage>
</organism>
<dbReference type="PANTHER" id="PTHR11915">
    <property type="entry name" value="SPECTRIN/FILAMIN RELATED CYTOSKELETAL PROTEIN"/>
    <property type="match status" value="1"/>
</dbReference>
<dbReference type="InterPro" id="IPR036872">
    <property type="entry name" value="CH_dom_sf"/>
</dbReference>
<feature type="domain" description="Calponin-homology (CH)" evidence="1">
    <location>
        <begin position="6"/>
        <end position="115"/>
    </location>
</feature>
<evidence type="ECO:0000259" key="1">
    <source>
        <dbReference type="PROSITE" id="PS50021"/>
    </source>
</evidence>
<accession>A0AA91PYN1</accession>
<dbReference type="AlphaFoldDB" id="A0AA91PYN1"/>
<dbReference type="Proteomes" id="UP000195602">
    <property type="component" value="Unassembled WGS sequence"/>
</dbReference>
<dbReference type="PROSITE" id="PS50021">
    <property type="entry name" value="CH"/>
    <property type="match status" value="2"/>
</dbReference>
<reference evidence="2 3" key="1">
    <citation type="submission" date="2017-04" db="EMBL/GenBank/DDBJ databases">
        <title>Draft genome of the yeast Clavispora lusitaniae type strain CBS 6936.</title>
        <authorList>
            <person name="Durrens P."/>
            <person name="Klopp C."/>
            <person name="Biteau N."/>
            <person name="Fitton-Ouhabi V."/>
            <person name="Dementhon K."/>
            <person name="Accoceberry I."/>
            <person name="Sherman D.J."/>
            <person name="Noel T."/>
        </authorList>
    </citation>
    <scope>NUCLEOTIDE SEQUENCE [LARGE SCALE GENOMIC DNA]</scope>
    <source>
        <strain evidence="2 3">CBS 6936</strain>
    </source>
</reference>
<feature type="domain" description="Calponin-homology (CH)" evidence="1">
    <location>
        <begin position="129"/>
        <end position="240"/>
    </location>
</feature>
<gene>
    <name evidence="2" type="ORF">A9F13_10g01969</name>
</gene>
<dbReference type="Gene3D" id="1.10.418.10">
    <property type="entry name" value="Calponin-like domain"/>
    <property type="match status" value="2"/>
</dbReference>
<dbReference type="InterPro" id="IPR001715">
    <property type="entry name" value="CH_dom"/>
</dbReference>
<comment type="caution">
    <text evidence="2">The sequence shown here is derived from an EMBL/GenBank/DDBJ whole genome shotgun (WGS) entry which is preliminary data.</text>
</comment>
<sequence>MSSWASAQERTMARWLSSKINTPIVDLVSAVGDGLVLVQLINCISAETGASSYILSPVHPRPTFRIHKLENVADVLQFCRLELKINTCNISAENIVDGDVKLILGMIWTLFVFATSQSMSMKNETSSVAEIKAILLKWLNNVCRRRALPVLSNFNSDWSFQRMRRPDLVFACILDTFLPGLVTYNDFPNGKMLANMELLCNVAETKLGIAPLAVPEDFNMLVPDEKCIIFYVLQWYLFFESADDATVVQDSDNDAVPASPKDSILSFLSSLISAVKLRNRYETMSLRLVNHINNARSSLSRTEASLERCIASYNMSCELNQYCAELSTSDWENELAGRGNSVHIMNAISSIRNIMSQYEHFRLQVKPVLFHQDLPELKALFKSVQAELKKCGISSGYLPSKQLSLFSICDRLALLDQLDRQVGEKLQAYVEELRWTKLQKLGSLVSMLHSTLHQQKSISEPLKAFVDSIDMLSSFKCELDVFGERIRQKHTTAELRAIIGSAESLDVPDTPVTPEQSAFEMFKALVAAEQNQRNLSGSDIRDFLKRIVPVGKFSSLDVSSLLQAIPTRRLLVRSESDNLMSYASDDSEDSGSVFEEAQRQLEHKLLGNYNILYDLDAFVTRMENGFKL</sequence>
<dbReference type="EMBL" id="LYUB02000010">
    <property type="protein sequence ID" value="OVF08048.1"/>
    <property type="molecule type" value="Genomic_DNA"/>
</dbReference>
<dbReference type="SMART" id="SM00033">
    <property type="entry name" value="CH"/>
    <property type="match status" value="2"/>
</dbReference>
<evidence type="ECO:0000313" key="3">
    <source>
        <dbReference type="Proteomes" id="UP000195602"/>
    </source>
</evidence>
<dbReference type="Pfam" id="PF00307">
    <property type="entry name" value="CH"/>
    <property type="match status" value="2"/>
</dbReference>